<feature type="transmembrane region" description="Helical" evidence="2">
    <location>
        <begin position="150"/>
        <end position="168"/>
    </location>
</feature>
<dbReference type="InParanoid" id="F4RWZ0"/>
<feature type="transmembrane region" description="Helical" evidence="2">
    <location>
        <begin position="231"/>
        <end position="252"/>
    </location>
</feature>
<dbReference type="InterPro" id="IPR010721">
    <property type="entry name" value="UstE-like"/>
</dbReference>
<dbReference type="Pfam" id="PF06966">
    <property type="entry name" value="DUF1295"/>
    <property type="match status" value="1"/>
</dbReference>
<keyword evidence="2" id="KW-0472">Membrane</keyword>
<dbReference type="eggNOG" id="KOG4650">
    <property type="taxonomic scope" value="Eukaryota"/>
</dbReference>
<dbReference type="PROSITE" id="PS50244">
    <property type="entry name" value="S5A_REDUCTASE"/>
    <property type="match status" value="1"/>
</dbReference>
<evidence type="ECO:0000256" key="1">
    <source>
        <dbReference type="SAM" id="MobiDB-lite"/>
    </source>
</evidence>
<evidence type="ECO:0000313" key="4">
    <source>
        <dbReference type="Proteomes" id="UP000001072"/>
    </source>
</evidence>
<dbReference type="RefSeq" id="XP_007413598.1">
    <property type="nucleotide sequence ID" value="XM_007413536.1"/>
</dbReference>
<dbReference type="Proteomes" id="UP000001072">
    <property type="component" value="Unassembled WGS sequence"/>
</dbReference>
<proteinExistence type="predicted"/>
<feature type="compositionally biased region" description="Polar residues" evidence="1">
    <location>
        <begin position="276"/>
        <end position="298"/>
    </location>
</feature>
<dbReference type="KEGG" id="mlr:MELLADRAFT_90445"/>
<dbReference type="FunCoup" id="F4RWZ0">
    <property type="interactions" value="124"/>
</dbReference>
<evidence type="ECO:0000256" key="2">
    <source>
        <dbReference type="SAM" id="Phobius"/>
    </source>
</evidence>
<feature type="transmembrane region" description="Helical" evidence="2">
    <location>
        <begin position="12"/>
        <end position="34"/>
    </location>
</feature>
<dbReference type="OrthoDB" id="67965at2759"/>
<accession>F4RWZ0</accession>
<sequence>MGDPIIVLDHYYLSITFLITLTIQSISFMISYVLQFDKITDFSGGMNFFILSLITFLFSQSFDLSRNWIVSFSTMLWSIRLAGFLLFRVLKRGQDNRFDEMRSQFFKFAGFWTFQLCWVWLVSWPIIILNSPSVSKNHQGIKSFGTASDIIGLIFWSIGLIIESLADVEKFKWKENQKSNGQDGFPVCRNGTWKWSRHPNYFGEILLWWGIWLMTIESAHNEGISKTASNFIYASIISPIFITLLLMFVSGLPTAERPVQEKVYIKSYQNQINSTENHPSNVSLNQPKSNHLTSTSNQDQDHSWDQFKEYLDSTSILFPIPNSVYVRLPRFVKVWVLFDWPIYRFNEAREGQDLIKSFHASHS</sequence>
<feature type="transmembrane region" description="Helical" evidence="2">
    <location>
        <begin position="108"/>
        <end position="130"/>
    </location>
</feature>
<feature type="transmembrane region" description="Helical" evidence="2">
    <location>
        <begin position="68"/>
        <end position="87"/>
    </location>
</feature>
<dbReference type="Gene3D" id="1.20.120.1630">
    <property type="match status" value="1"/>
</dbReference>
<keyword evidence="2" id="KW-0812">Transmembrane</keyword>
<dbReference type="PANTHER" id="PTHR32251:SF15">
    <property type="entry name" value="3-OXO-5-ALPHA-STEROID 4-DEHYDROGENASE (DUF1295)"/>
    <property type="match status" value="1"/>
</dbReference>
<dbReference type="VEuPathDB" id="FungiDB:MELLADRAFT_90445"/>
<feature type="transmembrane region" description="Helical" evidence="2">
    <location>
        <begin position="201"/>
        <end position="219"/>
    </location>
</feature>
<dbReference type="HOGENOM" id="CLU_043418_1_1_1"/>
<keyword evidence="4" id="KW-1185">Reference proteome</keyword>
<dbReference type="PANTHER" id="PTHR32251">
    <property type="entry name" value="3-OXO-5-ALPHA-STEROID 4-DEHYDROGENASE"/>
    <property type="match status" value="1"/>
</dbReference>
<feature type="region of interest" description="Disordered" evidence="1">
    <location>
        <begin position="276"/>
        <end position="300"/>
    </location>
</feature>
<protein>
    <submittedName>
        <fullName evidence="3">Uncharacterized protein</fullName>
    </submittedName>
</protein>
<dbReference type="AlphaFoldDB" id="F4RWZ0"/>
<dbReference type="GeneID" id="18935567"/>
<organism evidence="4">
    <name type="scientific">Melampsora larici-populina (strain 98AG31 / pathotype 3-4-7)</name>
    <name type="common">Poplar leaf rust fungus</name>
    <dbReference type="NCBI Taxonomy" id="747676"/>
    <lineage>
        <taxon>Eukaryota</taxon>
        <taxon>Fungi</taxon>
        <taxon>Dikarya</taxon>
        <taxon>Basidiomycota</taxon>
        <taxon>Pucciniomycotina</taxon>
        <taxon>Pucciniomycetes</taxon>
        <taxon>Pucciniales</taxon>
        <taxon>Melampsoraceae</taxon>
        <taxon>Melampsora</taxon>
    </lineage>
</organism>
<evidence type="ECO:0000313" key="3">
    <source>
        <dbReference type="EMBL" id="EGG03138.1"/>
    </source>
</evidence>
<reference evidence="4" key="1">
    <citation type="journal article" date="2011" name="Proc. Natl. Acad. Sci. U.S.A.">
        <title>Obligate biotrophy features unraveled by the genomic analysis of rust fungi.</title>
        <authorList>
            <person name="Duplessis S."/>
            <person name="Cuomo C.A."/>
            <person name="Lin Y.-C."/>
            <person name="Aerts A."/>
            <person name="Tisserant E."/>
            <person name="Veneault-Fourrey C."/>
            <person name="Joly D.L."/>
            <person name="Hacquard S."/>
            <person name="Amselem J."/>
            <person name="Cantarel B.L."/>
            <person name="Chiu R."/>
            <person name="Coutinho P.M."/>
            <person name="Feau N."/>
            <person name="Field M."/>
            <person name="Frey P."/>
            <person name="Gelhaye E."/>
            <person name="Goldberg J."/>
            <person name="Grabherr M.G."/>
            <person name="Kodira C.D."/>
            <person name="Kohler A."/>
            <person name="Kuees U."/>
            <person name="Lindquist E.A."/>
            <person name="Lucas S.M."/>
            <person name="Mago R."/>
            <person name="Mauceli E."/>
            <person name="Morin E."/>
            <person name="Murat C."/>
            <person name="Pangilinan J.L."/>
            <person name="Park R."/>
            <person name="Pearson M."/>
            <person name="Quesneville H."/>
            <person name="Rouhier N."/>
            <person name="Sakthikumar S."/>
            <person name="Salamov A.A."/>
            <person name="Schmutz J."/>
            <person name="Selles B."/>
            <person name="Shapiro H."/>
            <person name="Tanguay P."/>
            <person name="Tuskan G.A."/>
            <person name="Henrissat B."/>
            <person name="Van de Peer Y."/>
            <person name="Rouze P."/>
            <person name="Ellis J.G."/>
            <person name="Dodds P.N."/>
            <person name="Schein J.E."/>
            <person name="Zhong S."/>
            <person name="Hamelin R.C."/>
            <person name="Grigoriev I.V."/>
            <person name="Szabo L.J."/>
            <person name="Martin F."/>
        </authorList>
    </citation>
    <scope>NUCLEOTIDE SEQUENCE [LARGE SCALE GENOMIC DNA]</scope>
    <source>
        <strain evidence="4">98AG31 / pathotype 3-4-7</strain>
    </source>
</reference>
<dbReference type="GO" id="GO:0016020">
    <property type="term" value="C:membrane"/>
    <property type="evidence" value="ECO:0007669"/>
    <property type="project" value="TreeGrafter"/>
</dbReference>
<name>F4RWZ0_MELLP</name>
<dbReference type="EMBL" id="GL883126">
    <property type="protein sequence ID" value="EGG03138.1"/>
    <property type="molecule type" value="Genomic_DNA"/>
</dbReference>
<gene>
    <name evidence="3" type="ORF">MELLADRAFT_90445</name>
</gene>
<keyword evidence="2" id="KW-1133">Transmembrane helix</keyword>
<feature type="transmembrane region" description="Helical" evidence="2">
    <location>
        <begin position="46"/>
        <end position="62"/>
    </location>
</feature>